<dbReference type="EMBL" id="CP040915">
    <property type="protein sequence ID" value="QDC25625.1"/>
    <property type="molecule type" value="Genomic_DNA"/>
</dbReference>
<evidence type="ECO:0000313" key="2">
    <source>
        <dbReference type="Proteomes" id="UP000314616"/>
    </source>
</evidence>
<accession>A0A5B8C8C9</accession>
<proteinExistence type="predicted"/>
<dbReference type="RefSeq" id="WP_139929875.1">
    <property type="nucleotide sequence ID" value="NZ_CP040915.1"/>
</dbReference>
<organism evidence="1 2">
    <name type="scientific">Georgenia yuyongxinii</name>
    <dbReference type="NCBI Taxonomy" id="2589797"/>
    <lineage>
        <taxon>Bacteria</taxon>
        <taxon>Bacillati</taxon>
        <taxon>Actinomycetota</taxon>
        <taxon>Actinomycetes</taxon>
        <taxon>Micrococcales</taxon>
        <taxon>Bogoriellaceae</taxon>
        <taxon>Georgenia</taxon>
    </lineage>
</organism>
<sequence>MPISGPESFKDVTGGDKAVAGLYAYAQLDPLIELACHVAADFFARPQLYVSLGDEDMPARLARLRSRVGHSEWYPSADQRRAMYEPVFGMGSGDSDFERLRDGLLAAAAAFAEWSQATGIPMLRARVRTAHRPLREYLRGVSGATVDWSRKRALPAIADNEAYPVLRDRDLIAVFGLTGTPAREWPYQEDANGDKVVEEIGRQLAGPEHRLTREGFSALQRVALRGAEALAAVLAFDEGQGDDRLDELITACYTWHAALEARHHTPAASVARRELGHVLP</sequence>
<dbReference type="OrthoDB" id="5184718at2"/>
<reference evidence="1 2" key="1">
    <citation type="submission" date="2019-05" db="EMBL/GenBank/DDBJ databases">
        <title>Georgenia *** sp. nov., and Georgenia *** sp. nov., isolated from the intestinal contents of plateau pika (Ochotona curzoniae) in the Qinghai-Tibet plateau of China.</title>
        <authorList>
            <person name="Tian Z."/>
        </authorList>
    </citation>
    <scope>NUCLEOTIDE SEQUENCE [LARGE SCALE GENOMIC DNA]</scope>
    <source>
        <strain evidence="1 2">Z443</strain>
    </source>
</reference>
<protein>
    <submittedName>
        <fullName evidence="1">Uncharacterized protein</fullName>
    </submittedName>
</protein>
<dbReference type="Proteomes" id="UP000314616">
    <property type="component" value="Chromosome"/>
</dbReference>
<dbReference type="AlphaFoldDB" id="A0A5B8C8C9"/>
<evidence type="ECO:0000313" key="1">
    <source>
        <dbReference type="EMBL" id="QDC25625.1"/>
    </source>
</evidence>
<name>A0A5B8C8C9_9MICO</name>
<gene>
    <name evidence="1" type="ORF">FE374_14325</name>
</gene>
<dbReference type="KEGG" id="gyu:FE374_14325"/>